<keyword evidence="4" id="KW-1185">Reference proteome</keyword>
<organism evidence="3 4">
    <name type="scientific">Microbacterium esteraromaticum</name>
    <dbReference type="NCBI Taxonomy" id="57043"/>
    <lineage>
        <taxon>Bacteria</taxon>
        <taxon>Bacillati</taxon>
        <taxon>Actinomycetota</taxon>
        <taxon>Actinomycetes</taxon>
        <taxon>Micrococcales</taxon>
        <taxon>Microbacteriaceae</taxon>
        <taxon>Microbacterium</taxon>
    </lineage>
</organism>
<comment type="similarity">
    <text evidence="1">Belongs to the DprA/Smf family.</text>
</comment>
<evidence type="ECO:0000259" key="2">
    <source>
        <dbReference type="Pfam" id="PF02481"/>
    </source>
</evidence>
<name>A0A1R4KAG3_9MICO</name>
<feature type="domain" description="Smf/DprA SLOG" evidence="2">
    <location>
        <begin position="89"/>
        <end position="300"/>
    </location>
</feature>
<reference evidence="3 4" key="1">
    <citation type="submission" date="2017-02" db="EMBL/GenBank/DDBJ databases">
        <authorList>
            <person name="Peterson S.W."/>
        </authorList>
    </citation>
    <scope>NUCLEOTIDE SEQUENCE [LARGE SCALE GENOMIC DNA]</scope>
    <source>
        <strain evidence="3 4">B Mb 05.01</strain>
    </source>
</reference>
<dbReference type="EMBL" id="FUKO01000029">
    <property type="protein sequence ID" value="SJN41401.1"/>
    <property type="molecule type" value="Genomic_DNA"/>
</dbReference>
<dbReference type="Gene3D" id="3.40.50.450">
    <property type="match status" value="1"/>
</dbReference>
<dbReference type="Proteomes" id="UP000196320">
    <property type="component" value="Unassembled WGS sequence"/>
</dbReference>
<dbReference type="InterPro" id="IPR003488">
    <property type="entry name" value="DprA"/>
</dbReference>
<evidence type="ECO:0000313" key="3">
    <source>
        <dbReference type="EMBL" id="SJN41401.1"/>
    </source>
</evidence>
<dbReference type="PANTHER" id="PTHR43022">
    <property type="entry name" value="PROTEIN SMF"/>
    <property type="match status" value="1"/>
</dbReference>
<accession>A0A1R4KAG3</accession>
<gene>
    <name evidence="3" type="ORF">FM104_11380</name>
</gene>
<dbReference type="AlphaFoldDB" id="A0A1R4KAG3"/>
<evidence type="ECO:0000256" key="1">
    <source>
        <dbReference type="ARBA" id="ARBA00006525"/>
    </source>
</evidence>
<proteinExistence type="inferred from homology"/>
<dbReference type="SUPFAM" id="SSF102405">
    <property type="entry name" value="MCP/YpsA-like"/>
    <property type="match status" value="1"/>
</dbReference>
<dbReference type="PANTHER" id="PTHR43022:SF1">
    <property type="entry name" value="PROTEIN SMF"/>
    <property type="match status" value="1"/>
</dbReference>
<dbReference type="OrthoDB" id="9785707at2"/>
<dbReference type="InterPro" id="IPR057666">
    <property type="entry name" value="DrpA_SLOG"/>
</dbReference>
<dbReference type="RefSeq" id="WP_087132350.1">
    <property type="nucleotide sequence ID" value="NZ_FUKO01000029.1"/>
</dbReference>
<dbReference type="GO" id="GO:0009294">
    <property type="term" value="P:DNA-mediated transformation"/>
    <property type="evidence" value="ECO:0007669"/>
    <property type="project" value="InterPro"/>
</dbReference>
<protein>
    <submittedName>
        <fullName evidence="3">Rossmann fold nucleotide-binding protein Smf possibly involved in DNA uptake</fullName>
    </submittedName>
</protein>
<evidence type="ECO:0000313" key="4">
    <source>
        <dbReference type="Proteomes" id="UP000196320"/>
    </source>
</evidence>
<sequence length="334" mass="35747">MDRFTGLRWDERAARVMIATAFEPGNTVTGSLLDAEGPIATLRLADSDDPIPGLSAKEAAAWRGPVQARLNPQQVDHALEQTERQDMRILIPGDYGWPTELDQLGSRTPAALWAKGRPSSLAHPEAARIAVVGAEAASTYGYEMATALTGDLAQTGIHIVSGGSYGIDAAAHRAAMLNGTTTIAVMPTGLDRVYQMGNSDLYRRIEETGLLLSELPPGTTLTRGRTQQRTRLIAALSDGVLLVEADARSSAINVLREATALRRPVGAVPGPITRPVSAGPNLWIQSGQAMLVTSATDARKFLLSNPARPGRERHLTEFETPAVADPPAPDWLRR</sequence>
<dbReference type="Pfam" id="PF02481">
    <property type="entry name" value="DNA_processg_A"/>
    <property type="match status" value="1"/>
</dbReference>